<dbReference type="Proteomes" id="UP000501939">
    <property type="component" value="Chromosome"/>
</dbReference>
<evidence type="ECO:0000313" key="4">
    <source>
        <dbReference type="Proteomes" id="UP000501939"/>
    </source>
</evidence>
<feature type="signal peptide" evidence="1">
    <location>
        <begin position="1"/>
        <end position="23"/>
    </location>
</feature>
<gene>
    <name evidence="3" type="ORF">G8D99_13655</name>
</gene>
<dbReference type="InterPro" id="IPR029058">
    <property type="entry name" value="AB_hydrolase_fold"/>
</dbReference>
<dbReference type="KEGG" id="alj:G8D99_13655"/>
<dbReference type="InterPro" id="IPR000073">
    <property type="entry name" value="AB_hydrolase_1"/>
</dbReference>
<reference evidence="3 4" key="1">
    <citation type="submission" date="2020-03" db="EMBL/GenBank/DDBJ databases">
        <authorList>
            <person name="Zhu W."/>
        </authorList>
    </citation>
    <scope>NUCLEOTIDE SEQUENCE [LARGE SCALE GENOMIC DNA]</scope>
    <source>
        <strain evidence="3 4">185</strain>
    </source>
</reference>
<dbReference type="Pfam" id="PF00561">
    <property type="entry name" value="Abhydrolase_1"/>
    <property type="match status" value="1"/>
</dbReference>
<dbReference type="AlphaFoldDB" id="A0A6G8S6U1"/>
<dbReference type="EMBL" id="CP049916">
    <property type="protein sequence ID" value="QIO09956.1"/>
    <property type="molecule type" value="Genomic_DNA"/>
</dbReference>
<evidence type="ECO:0000313" key="3">
    <source>
        <dbReference type="EMBL" id="QIO09956.1"/>
    </source>
</evidence>
<accession>A0A6G8S6U1</accession>
<keyword evidence="4" id="KW-1185">Reference proteome</keyword>
<organism evidence="3 4">
    <name type="scientific">Acinetobacter lanii</name>
    <dbReference type="NCBI Taxonomy" id="2715163"/>
    <lineage>
        <taxon>Bacteria</taxon>
        <taxon>Pseudomonadati</taxon>
        <taxon>Pseudomonadota</taxon>
        <taxon>Gammaproteobacteria</taxon>
        <taxon>Moraxellales</taxon>
        <taxon>Moraxellaceae</taxon>
        <taxon>Acinetobacter</taxon>
    </lineage>
</organism>
<protein>
    <submittedName>
        <fullName evidence="3">Triacylglycerol lipase</fullName>
    </submittedName>
</protein>
<evidence type="ECO:0000259" key="2">
    <source>
        <dbReference type="Pfam" id="PF00561"/>
    </source>
</evidence>
<proteinExistence type="predicted"/>
<dbReference type="Gene3D" id="3.40.50.1820">
    <property type="entry name" value="alpha/beta hydrolase"/>
    <property type="match status" value="1"/>
</dbReference>
<dbReference type="SUPFAM" id="SSF53474">
    <property type="entry name" value="alpha/beta-Hydrolases"/>
    <property type="match status" value="1"/>
</dbReference>
<name>A0A6G8S6U1_9GAMM</name>
<feature type="chain" id="PRO_5026157997" evidence="1">
    <location>
        <begin position="24"/>
        <end position="327"/>
    </location>
</feature>
<keyword evidence="1" id="KW-0732">Signal</keyword>
<feature type="domain" description="AB hydrolase-1" evidence="2">
    <location>
        <begin position="43"/>
        <end position="146"/>
    </location>
</feature>
<sequence length="327" mass="35026">MKKMFILAGLISALGMGSMSTHASQAQQIKSNFVQSDYAKTKYPIVFAHGMVGFIRLGTESLGMDYWYQILPDLARNGANTWAARMSPFNSAEIRGEQYVQQLQEIMAITGADKVNLIGHSHGAHAVRYAAGVIPEHIASVMTVAGANKGTVVASDALKVANATGTSELLNVLISNFGKVIMWAQGLNANAFPHDAMAAGLSTSVEGTAVFNQKFTIGLPKTACGEGAYKENGILLYSMTGNKPLTNPLDPGDSVMVLLDKLSAYKAGKNDGIVPVCSAHFGKTIRDDYPWNHLDEVNLLLGIKGIFAPDPVASYRQHANRLKLQGL</sequence>
<evidence type="ECO:0000256" key="1">
    <source>
        <dbReference type="SAM" id="SignalP"/>
    </source>
</evidence>